<keyword evidence="3" id="KW-0645">Protease</keyword>
<evidence type="ECO:0000313" key="3">
    <source>
        <dbReference type="EMBL" id="MBW4667841.1"/>
    </source>
</evidence>
<dbReference type="EC" id="3.4.24.-" evidence="3"/>
<dbReference type="GO" id="GO:0004175">
    <property type="term" value="F:endopeptidase activity"/>
    <property type="evidence" value="ECO:0007669"/>
    <property type="project" value="UniProtKB-ARBA"/>
</dbReference>
<feature type="domain" description="CAAX prenyl protease 2/Lysostaphin resistance protein A-like" evidence="2">
    <location>
        <begin position="105"/>
        <end position="193"/>
    </location>
</feature>
<organism evidence="3 4">
    <name type="scientific">Cyanomargarita calcarea GSE-NOS-MK-12-04C</name>
    <dbReference type="NCBI Taxonomy" id="2839659"/>
    <lineage>
        <taxon>Bacteria</taxon>
        <taxon>Bacillati</taxon>
        <taxon>Cyanobacteriota</taxon>
        <taxon>Cyanophyceae</taxon>
        <taxon>Nostocales</taxon>
        <taxon>Cyanomargaritaceae</taxon>
        <taxon>Cyanomargarita</taxon>
    </lineage>
</organism>
<keyword evidence="3" id="KW-0378">Hydrolase</keyword>
<feature type="transmembrane region" description="Helical" evidence="1">
    <location>
        <begin position="160"/>
        <end position="177"/>
    </location>
</feature>
<reference evidence="3" key="1">
    <citation type="submission" date="2021-05" db="EMBL/GenBank/DDBJ databases">
        <authorList>
            <person name="Pietrasiak N."/>
            <person name="Ward R."/>
            <person name="Stajich J.E."/>
            <person name="Kurbessoian T."/>
        </authorList>
    </citation>
    <scope>NUCLEOTIDE SEQUENCE</scope>
    <source>
        <strain evidence="3">GSE-NOS-MK-12-04C</strain>
    </source>
</reference>
<dbReference type="Proteomes" id="UP000729701">
    <property type="component" value="Unassembled WGS sequence"/>
</dbReference>
<dbReference type="GO" id="GO:0080120">
    <property type="term" value="P:CAAX-box protein maturation"/>
    <property type="evidence" value="ECO:0007669"/>
    <property type="project" value="UniProtKB-ARBA"/>
</dbReference>
<name>A0A951UT03_9CYAN</name>
<dbReference type="InterPro" id="IPR003675">
    <property type="entry name" value="Rce1/LyrA-like_dom"/>
</dbReference>
<evidence type="ECO:0000313" key="4">
    <source>
        <dbReference type="Proteomes" id="UP000729701"/>
    </source>
</evidence>
<feature type="transmembrane region" description="Helical" evidence="1">
    <location>
        <begin position="12"/>
        <end position="30"/>
    </location>
</feature>
<keyword evidence="3" id="KW-0482">Metalloprotease</keyword>
<dbReference type="GO" id="GO:0008237">
    <property type="term" value="F:metallopeptidase activity"/>
    <property type="evidence" value="ECO:0007669"/>
    <property type="project" value="UniProtKB-KW"/>
</dbReference>
<keyword evidence="1" id="KW-0812">Transmembrane</keyword>
<feature type="transmembrane region" description="Helical" evidence="1">
    <location>
        <begin position="137"/>
        <end position="153"/>
    </location>
</feature>
<dbReference type="AlphaFoldDB" id="A0A951UT03"/>
<sequence length="203" mass="23262">MGILSINQERQKLILIMSLGYILPVLLLYLKIIPFFWRFYLLILTAIAILAITRLYNFSAVELGLTKQRLGISLKFIALPTLAFVLLMLINYITQGLRIDNSTYQLPFYLFFVGVSSPVQEFLYRGFLFAVFSRAKLAPWLMILLSSLLYSFVHLIYQDVLTLLCTFIIGVLWGVHYVTYRNLYPIILSHSVLGVVAILVGQV</sequence>
<keyword evidence="1" id="KW-0472">Membrane</keyword>
<protein>
    <submittedName>
        <fullName evidence="3">CPBP family intramembrane metalloprotease</fullName>
        <ecNumber evidence="3">3.4.24.-</ecNumber>
    </submittedName>
</protein>
<comment type="caution">
    <text evidence="3">The sequence shown here is derived from an EMBL/GenBank/DDBJ whole genome shotgun (WGS) entry which is preliminary data.</text>
</comment>
<feature type="transmembrane region" description="Helical" evidence="1">
    <location>
        <begin position="183"/>
        <end position="201"/>
    </location>
</feature>
<feature type="transmembrane region" description="Helical" evidence="1">
    <location>
        <begin position="37"/>
        <end position="56"/>
    </location>
</feature>
<accession>A0A951UT03</accession>
<feature type="transmembrane region" description="Helical" evidence="1">
    <location>
        <begin position="76"/>
        <end position="94"/>
    </location>
</feature>
<keyword evidence="1" id="KW-1133">Transmembrane helix</keyword>
<evidence type="ECO:0000256" key="1">
    <source>
        <dbReference type="SAM" id="Phobius"/>
    </source>
</evidence>
<gene>
    <name evidence="3" type="ORF">KME60_10515</name>
</gene>
<proteinExistence type="predicted"/>
<feature type="transmembrane region" description="Helical" evidence="1">
    <location>
        <begin position="106"/>
        <end position="131"/>
    </location>
</feature>
<reference evidence="3" key="2">
    <citation type="journal article" date="2022" name="Microbiol. Resour. Announc.">
        <title>Metagenome Sequencing to Explore Phylogenomics of Terrestrial Cyanobacteria.</title>
        <authorList>
            <person name="Ward R.D."/>
            <person name="Stajich J.E."/>
            <person name="Johansen J.R."/>
            <person name="Huntemann M."/>
            <person name="Clum A."/>
            <person name="Foster B."/>
            <person name="Foster B."/>
            <person name="Roux S."/>
            <person name="Palaniappan K."/>
            <person name="Varghese N."/>
            <person name="Mukherjee S."/>
            <person name="Reddy T.B.K."/>
            <person name="Daum C."/>
            <person name="Copeland A."/>
            <person name="Chen I.A."/>
            <person name="Ivanova N.N."/>
            <person name="Kyrpides N.C."/>
            <person name="Shapiro N."/>
            <person name="Eloe-Fadrosh E.A."/>
            <person name="Pietrasiak N."/>
        </authorList>
    </citation>
    <scope>NUCLEOTIDE SEQUENCE</scope>
    <source>
        <strain evidence="3">GSE-NOS-MK-12-04C</strain>
    </source>
</reference>
<evidence type="ECO:0000259" key="2">
    <source>
        <dbReference type="Pfam" id="PF02517"/>
    </source>
</evidence>
<dbReference type="Pfam" id="PF02517">
    <property type="entry name" value="Rce1-like"/>
    <property type="match status" value="1"/>
</dbReference>
<dbReference type="EMBL" id="JAHHGZ010000009">
    <property type="protein sequence ID" value="MBW4667841.1"/>
    <property type="molecule type" value="Genomic_DNA"/>
</dbReference>